<dbReference type="InParanoid" id="G0R2C0"/>
<keyword evidence="1" id="KW-1133">Transmembrane helix</keyword>
<evidence type="ECO:0000313" key="2">
    <source>
        <dbReference type="EMBL" id="EGR28377.1"/>
    </source>
</evidence>
<protein>
    <recommendedName>
        <fullName evidence="4">Transmembrane protein</fullName>
    </recommendedName>
</protein>
<evidence type="ECO:0000256" key="1">
    <source>
        <dbReference type="SAM" id="Phobius"/>
    </source>
</evidence>
<evidence type="ECO:0008006" key="4">
    <source>
        <dbReference type="Google" id="ProtNLM"/>
    </source>
</evidence>
<accession>G0R2C0</accession>
<evidence type="ECO:0000313" key="3">
    <source>
        <dbReference type="Proteomes" id="UP000008983"/>
    </source>
</evidence>
<dbReference type="RefSeq" id="XP_004027722.1">
    <property type="nucleotide sequence ID" value="XM_004027673.1"/>
</dbReference>
<keyword evidence="1" id="KW-0812">Transmembrane</keyword>
<dbReference type="GeneID" id="14904456"/>
<gene>
    <name evidence="2" type="ORF">IMG5_176760</name>
</gene>
<sequence length="177" mass="21262">MLFTQKVYLRILYVRILCSINKINKKLKINGYFSILRSHSTVNNISTRCKESFYIIRIGFKRKISNKNSISFFFTIFVFLLKLSFISFIFIFRFFYNQSSSHKFYIISLKSFQRAFLSRKTNKGESFRISVVIFKQINSVYSSKVFFQKSQYSIFFCLKVNSFNYYLVFILEVFITI</sequence>
<name>G0R2C0_ICHMU</name>
<feature type="transmembrane region" description="Helical" evidence="1">
    <location>
        <begin position="152"/>
        <end position="175"/>
    </location>
</feature>
<dbReference type="Proteomes" id="UP000008983">
    <property type="component" value="Unassembled WGS sequence"/>
</dbReference>
<keyword evidence="1" id="KW-0472">Membrane</keyword>
<reference evidence="2 3" key="1">
    <citation type="submission" date="2011-07" db="EMBL/GenBank/DDBJ databases">
        <authorList>
            <person name="Coyne R."/>
            <person name="Brami D."/>
            <person name="Johnson J."/>
            <person name="Hostetler J."/>
            <person name="Hannick L."/>
            <person name="Clark T."/>
            <person name="Cassidy-Hanley D."/>
            <person name="Inman J."/>
        </authorList>
    </citation>
    <scope>NUCLEOTIDE SEQUENCE [LARGE SCALE GENOMIC DNA]</scope>
    <source>
        <strain evidence="2 3">G5</strain>
    </source>
</reference>
<proteinExistence type="predicted"/>
<keyword evidence="3" id="KW-1185">Reference proteome</keyword>
<feature type="transmembrane region" description="Helical" evidence="1">
    <location>
        <begin position="70"/>
        <end position="96"/>
    </location>
</feature>
<dbReference type="AlphaFoldDB" id="G0R2C0"/>
<organism evidence="2 3">
    <name type="scientific">Ichthyophthirius multifiliis</name>
    <name type="common">White spot disease agent</name>
    <name type="synonym">Ich</name>
    <dbReference type="NCBI Taxonomy" id="5932"/>
    <lineage>
        <taxon>Eukaryota</taxon>
        <taxon>Sar</taxon>
        <taxon>Alveolata</taxon>
        <taxon>Ciliophora</taxon>
        <taxon>Intramacronucleata</taxon>
        <taxon>Oligohymenophorea</taxon>
        <taxon>Hymenostomatida</taxon>
        <taxon>Ophryoglenina</taxon>
        <taxon>Ichthyophthirius</taxon>
    </lineage>
</organism>
<dbReference type="EMBL" id="GL984252">
    <property type="protein sequence ID" value="EGR28377.1"/>
    <property type="molecule type" value="Genomic_DNA"/>
</dbReference>